<dbReference type="Pfam" id="PF04002">
    <property type="entry name" value="RadC"/>
    <property type="match status" value="1"/>
</dbReference>
<dbReference type="InterPro" id="IPR025657">
    <property type="entry name" value="RadC_JAB"/>
</dbReference>
<sequence length="136" mass="14953">MRQGLSGLAQTNFGELVQQHGLGPAKAAELMAAMELGKRIASLPSDARARVSTSADVAHLLLPEMMWLSKESLRVLLLNTRNFVMVVREVYNGTINSAERRVSEVFRDAVRENCKSVIVVHNHPSGDPTRAAKTCR</sequence>
<dbReference type="PROSITE" id="PS50249">
    <property type="entry name" value="MPN"/>
    <property type="match status" value="1"/>
</dbReference>
<dbReference type="GO" id="GO:0006508">
    <property type="term" value="P:proteolysis"/>
    <property type="evidence" value="ECO:0007669"/>
    <property type="project" value="UniProtKB-KW"/>
</dbReference>
<keyword evidence="3" id="KW-0378">Hydrolase</keyword>
<dbReference type="PANTHER" id="PTHR30471">
    <property type="entry name" value="DNA REPAIR PROTEIN RADC"/>
    <property type="match status" value="1"/>
</dbReference>
<comment type="caution">
    <text evidence="7">The sequence shown here is derived from an EMBL/GenBank/DDBJ whole genome shotgun (WGS) entry which is preliminary data.</text>
</comment>
<evidence type="ECO:0000313" key="7">
    <source>
        <dbReference type="EMBL" id="CAI8027266.1"/>
    </source>
</evidence>
<dbReference type="EMBL" id="CASHTH010002267">
    <property type="protein sequence ID" value="CAI8027266.1"/>
    <property type="molecule type" value="Genomic_DNA"/>
</dbReference>
<organism evidence="7 8">
    <name type="scientific">Geodia barretti</name>
    <name type="common">Barrett's horny sponge</name>
    <dbReference type="NCBI Taxonomy" id="519541"/>
    <lineage>
        <taxon>Eukaryota</taxon>
        <taxon>Metazoa</taxon>
        <taxon>Porifera</taxon>
        <taxon>Demospongiae</taxon>
        <taxon>Heteroscleromorpha</taxon>
        <taxon>Tetractinellida</taxon>
        <taxon>Astrophorina</taxon>
        <taxon>Geodiidae</taxon>
        <taxon>Geodia</taxon>
    </lineage>
</organism>
<dbReference type="InterPro" id="IPR001405">
    <property type="entry name" value="UPF0758"/>
</dbReference>
<accession>A0AA35WSC8</accession>
<name>A0AA35WSC8_GEOBA</name>
<reference evidence="7" key="1">
    <citation type="submission" date="2023-03" db="EMBL/GenBank/DDBJ databases">
        <authorList>
            <person name="Steffen K."/>
            <person name="Cardenas P."/>
        </authorList>
    </citation>
    <scope>NUCLEOTIDE SEQUENCE</scope>
</reference>
<dbReference type="AlphaFoldDB" id="A0AA35WSC8"/>
<evidence type="ECO:0000256" key="1">
    <source>
        <dbReference type="ARBA" id="ARBA00022670"/>
    </source>
</evidence>
<dbReference type="Proteomes" id="UP001174909">
    <property type="component" value="Unassembled WGS sequence"/>
</dbReference>
<evidence type="ECO:0000259" key="6">
    <source>
        <dbReference type="PROSITE" id="PS50249"/>
    </source>
</evidence>
<feature type="domain" description="MPN" evidence="6">
    <location>
        <begin position="50"/>
        <end position="136"/>
    </location>
</feature>
<protein>
    <submittedName>
        <fullName evidence="7">UPF0758 protein Chy400_3887</fullName>
    </submittedName>
</protein>
<evidence type="ECO:0000313" key="8">
    <source>
        <dbReference type="Proteomes" id="UP001174909"/>
    </source>
</evidence>
<dbReference type="GO" id="GO:0008237">
    <property type="term" value="F:metallopeptidase activity"/>
    <property type="evidence" value="ECO:0007669"/>
    <property type="project" value="UniProtKB-KW"/>
</dbReference>
<evidence type="ECO:0000256" key="2">
    <source>
        <dbReference type="ARBA" id="ARBA00022723"/>
    </source>
</evidence>
<evidence type="ECO:0000256" key="4">
    <source>
        <dbReference type="ARBA" id="ARBA00022833"/>
    </source>
</evidence>
<dbReference type="InterPro" id="IPR037518">
    <property type="entry name" value="MPN"/>
</dbReference>
<keyword evidence="1" id="KW-0645">Protease</keyword>
<dbReference type="PROSITE" id="PS01302">
    <property type="entry name" value="UPF0758"/>
    <property type="match status" value="1"/>
</dbReference>
<keyword evidence="4" id="KW-0862">Zinc</keyword>
<dbReference type="PANTHER" id="PTHR30471:SF3">
    <property type="entry name" value="UPF0758 PROTEIN YEES-RELATED"/>
    <property type="match status" value="1"/>
</dbReference>
<dbReference type="InterPro" id="IPR020891">
    <property type="entry name" value="UPF0758_CS"/>
</dbReference>
<keyword evidence="8" id="KW-1185">Reference proteome</keyword>
<gene>
    <name evidence="7" type="ORF">GBAR_LOCUS15605</name>
</gene>
<evidence type="ECO:0000256" key="3">
    <source>
        <dbReference type="ARBA" id="ARBA00022801"/>
    </source>
</evidence>
<evidence type="ECO:0000256" key="5">
    <source>
        <dbReference type="ARBA" id="ARBA00023049"/>
    </source>
</evidence>
<dbReference type="GO" id="GO:0046872">
    <property type="term" value="F:metal ion binding"/>
    <property type="evidence" value="ECO:0007669"/>
    <property type="project" value="UniProtKB-KW"/>
</dbReference>
<keyword evidence="2" id="KW-0479">Metal-binding</keyword>
<dbReference type="Gene3D" id="3.40.140.10">
    <property type="entry name" value="Cytidine Deaminase, domain 2"/>
    <property type="match status" value="1"/>
</dbReference>
<keyword evidence="5" id="KW-0482">Metalloprotease</keyword>
<proteinExistence type="predicted"/>